<dbReference type="GO" id="GO:0061630">
    <property type="term" value="F:ubiquitin protein ligase activity"/>
    <property type="evidence" value="ECO:0007669"/>
    <property type="project" value="TreeGrafter"/>
</dbReference>
<feature type="compositionally biased region" description="Polar residues" evidence="5">
    <location>
        <begin position="465"/>
        <end position="483"/>
    </location>
</feature>
<feature type="compositionally biased region" description="Basic residues" evidence="5">
    <location>
        <begin position="507"/>
        <end position="517"/>
    </location>
</feature>
<dbReference type="OrthoDB" id="8062037at2759"/>
<dbReference type="Gene3D" id="3.30.40.10">
    <property type="entry name" value="Zinc/RING finger domain, C3HC4 (zinc finger)"/>
    <property type="match status" value="1"/>
</dbReference>
<dbReference type="EnsemblMetazoa" id="XM_029492488.1">
    <property type="protein sequence ID" value="XP_029348348.1"/>
    <property type="gene ID" value="LOC100570119"/>
</dbReference>
<dbReference type="GO" id="GO:0031297">
    <property type="term" value="P:replication fork processing"/>
    <property type="evidence" value="ECO:0007669"/>
    <property type="project" value="TreeGrafter"/>
</dbReference>
<keyword evidence="2" id="KW-0862">Zinc</keyword>
<keyword evidence="4" id="KW-0175">Coiled coil</keyword>
<dbReference type="GO" id="GO:0090734">
    <property type="term" value="C:site of DNA damage"/>
    <property type="evidence" value="ECO:0007669"/>
    <property type="project" value="TreeGrafter"/>
</dbReference>
<dbReference type="InterPro" id="IPR013083">
    <property type="entry name" value="Znf_RING/FYVE/PHD"/>
</dbReference>
<evidence type="ECO:0000256" key="3">
    <source>
        <dbReference type="PROSITE-ProRule" id="PRU00175"/>
    </source>
</evidence>
<dbReference type="InterPro" id="IPR001841">
    <property type="entry name" value="Znf_RING"/>
</dbReference>
<dbReference type="Proteomes" id="UP000007819">
    <property type="component" value="Chromosome X"/>
</dbReference>
<organism evidence="7 8">
    <name type="scientific">Acyrthosiphon pisum</name>
    <name type="common">Pea aphid</name>
    <dbReference type="NCBI Taxonomy" id="7029"/>
    <lineage>
        <taxon>Eukaryota</taxon>
        <taxon>Metazoa</taxon>
        <taxon>Ecdysozoa</taxon>
        <taxon>Arthropoda</taxon>
        <taxon>Hexapoda</taxon>
        <taxon>Insecta</taxon>
        <taxon>Pterygota</taxon>
        <taxon>Neoptera</taxon>
        <taxon>Paraneoptera</taxon>
        <taxon>Hemiptera</taxon>
        <taxon>Sternorrhyncha</taxon>
        <taxon>Aphidomorpha</taxon>
        <taxon>Aphidoidea</taxon>
        <taxon>Aphididae</taxon>
        <taxon>Macrosiphini</taxon>
        <taxon>Acyrthosiphon</taxon>
    </lineage>
</organism>
<keyword evidence="1 3" id="KW-0863">Zinc-finger</keyword>
<dbReference type="PANTHER" id="PTHR46569:SF1">
    <property type="entry name" value="E3 UBIQUITIN-PROTEIN LIGASE RFWD3-RELATED"/>
    <property type="match status" value="1"/>
</dbReference>
<dbReference type="GO" id="GO:0008270">
    <property type="term" value="F:zinc ion binding"/>
    <property type="evidence" value="ECO:0007669"/>
    <property type="project" value="UniProtKB-KW"/>
</dbReference>
<feature type="region of interest" description="Disordered" evidence="5">
    <location>
        <begin position="414"/>
        <end position="517"/>
    </location>
</feature>
<evidence type="ECO:0000313" key="7">
    <source>
        <dbReference type="EnsemblMetazoa" id="XP_029348348.1"/>
    </source>
</evidence>
<evidence type="ECO:0000256" key="4">
    <source>
        <dbReference type="SAM" id="Coils"/>
    </source>
</evidence>
<dbReference type="SMART" id="SM00184">
    <property type="entry name" value="RING"/>
    <property type="match status" value="1"/>
</dbReference>
<dbReference type="InterPro" id="IPR052639">
    <property type="entry name" value="TRAIP_ubiq-protein_ligase"/>
</dbReference>
<evidence type="ECO:0000256" key="1">
    <source>
        <dbReference type="ARBA" id="ARBA00022771"/>
    </source>
</evidence>
<dbReference type="PROSITE" id="PS50089">
    <property type="entry name" value="ZF_RING_2"/>
    <property type="match status" value="1"/>
</dbReference>
<evidence type="ECO:0000256" key="2">
    <source>
        <dbReference type="ARBA" id="ARBA00022833"/>
    </source>
</evidence>
<evidence type="ECO:0000259" key="6">
    <source>
        <dbReference type="PROSITE" id="PS50089"/>
    </source>
</evidence>
<evidence type="ECO:0000256" key="5">
    <source>
        <dbReference type="SAM" id="MobiDB-lite"/>
    </source>
</evidence>
<dbReference type="GO" id="GO:0005634">
    <property type="term" value="C:nucleus"/>
    <property type="evidence" value="ECO:0007669"/>
    <property type="project" value="TreeGrafter"/>
</dbReference>
<dbReference type="SUPFAM" id="SSF57850">
    <property type="entry name" value="RING/U-box"/>
    <property type="match status" value="1"/>
</dbReference>
<feature type="domain" description="RING-type" evidence="6">
    <location>
        <begin position="5"/>
        <end position="48"/>
    </location>
</feature>
<dbReference type="PANTHER" id="PTHR46569">
    <property type="entry name" value="E3 UBIQUITIN-PROTEIN LIGASE TRAIP"/>
    <property type="match status" value="1"/>
</dbReference>
<proteinExistence type="predicted"/>
<keyword evidence="1 3" id="KW-0479">Metal-binding</keyword>
<name>A0A8R2JVA5_ACYPI</name>
<dbReference type="Pfam" id="PF13639">
    <property type="entry name" value="zf-RING_2"/>
    <property type="match status" value="1"/>
</dbReference>
<feature type="coiled-coil region" evidence="4">
    <location>
        <begin position="344"/>
        <end position="378"/>
    </location>
</feature>
<dbReference type="RefSeq" id="XP_029348348.1">
    <property type="nucleotide sequence ID" value="XM_029492488.1"/>
</dbReference>
<dbReference type="GO" id="GO:0016567">
    <property type="term" value="P:protein ubiquitination"/>
    <property type="evidence" value="ECO:0007669"/>
    <property type="project" value="TreeGrafter"/>
</dbReference>
<accession>A0A8R2JVA5</accession>
<sequence>MLPSCSICDDYFTGLHPESVHTTRCGHVFHYECLMTWIQRSQTCPHCRSKVTKKKTIKLYFHKNSNLSIKEDISSLTDQVQSLTYENTLKKDEIKKLLTITKKDKEQLDSFKKQFKDMKDIIQGHQTFVSALEENISFLKSKCKKSICYKLEAEELRKYLVKYQSVKEDISSLTDQVQSLTYENTLKKEEIKKLLTITKKDKEQLDSLKIQFNDMKDIIQGHQTFVSDLEEYISFLKSECKKSNCYKLEAEELRKDLVKYQSINSILYGTAADSQEAVSLLKKKTDVETLCLLITSFKKEIQTLKESNRDLETKFSQCVTKYMELKRHILCNENSKQSVNTQVVEKLESGIIDFEAEIERLQKKCENLKSLVQANDDTPRRTELRKRIIYENPALDLSITPSLEKGLKTVINSPENSVSSMEQPKGQLKPHSLNNKREQSSSQCVNTFMPKSPRRPIGFVRPPLTTKSVSANNISKSMVYSSSSDEEMYEGLARRSKPDVYPSRQKPVTRKRKYDEN</sequence>
<protein>
    <recommendedName>
        <fullName evidence="6">RING-type domain-containing protein</fullName>
    </recommendedName>
</protein>
<dbReference type="AlphaFoldDB" id="A0A8R2JVA5"/>
<evidence type="ECO:0000313" key="8">
    <source>
        <dbReference type="Proteomes" id="UP000007819"/>
    </source>
</evidence>
<reference evidence="8" key="1">
    <citation type="submission" date="2010-06" db="EMBL/GenBank/DDBJ databases">
        <authorList>
            <person name="Jiang H."/>
            <person name="Abraham K."/>
            <person name="Ali S."/>
            <person name="Alsbrooks S.L."/>
            <person name="Anim B.N."/>
            <person name="Anosike U.S."/>
            <person name="Attaway T."/>
            <person name="Bandaranaike D.P."/>
            <person name="Battles P.K."/>
            <person name="Bell S.N."/>
            <person name="Bell A.V."/>
            <person name="Beltran B."/>
            <person name="Bickham C."/>
            <person name="Bustamante Y."/>
            <person name="Caleb T."/>
            <person name="Canada A."/>
            <person name="Cardenas V."/>
            <person name="Carter K."/>
            <person name="Chacko J."/>
            <person name="Chandrabose M.N."/>
            <person name="Chavez D."/>
            <person name="Chavez A."/>
            <person name="Chen L."/>
            <person name="Chu H.-S."/>
            <person name="Claassen K.J."/>
            <person name="Cockrell R."/>
            <person name="Collins M."/>
            <person name="Cooper J.A."/>
            <person name="Cree A."/>
            <person name="Curry S.M."/>
            <person name="Da Y."/>
            <person name="Dao M.D."/>
            <person name="Das B."/>
            <person name="Davila M.-L."/>
            <person name="Davy-Carroll L."/>
            <person name="Denson S."/>
            <person name="Dinh H."/>
            <person name="Ebong V.E."/>
            <person name="Edwards J.R."/>
            <person name="Egan A."/>
            <person name="El-Daye J."/>
            <person name="Escobedo L."/>
            <person name="Fernandez S."/>
            <person name="Fernando P.R."/>
            <person name="Flagg N."/>
            <person name="Forbes L.D."/>
            <person name="Fowler R.G."/>
            <person name="Fu Q."/>
            <person name="Gabisi R.A."/>
            <person name="Ganer J."/>
            <person name="Garbino Pronczuk A."/>
            <person name="Garcia R.M."/>
            <person name="Garner T."/>
            <person name="Garrett T.E."/>
            <person name="Gonzalez D.A."/>
            <person name="Hamid H."/>
            <person name="Hawkins E.S."/>
            <person name="Hirani K."/>
            <person name="Hogues M.E."/>
            <person name="Hollins B."/>
            <person name="Hsiao C.-H."/>
            <person name="Jabil R."/>
            <person name="James M.L."/>
            <person name="Jhangiani S.N."/>
            <person name="Johnson B."/>
            <person name="Johnson Q."/>
            <person name="Joshi V."/>
            <person name="Kalu J.B."/>
            <person name="Kam C."/>
            <person name="Kashfia A."/>
            <person name="Keebler J."/>
            <person name="Kisamo H."/>
            <person name="Kovar C.L."/>
            <person name="Lago L.A."/>
            <person name="Lai C.-Y."/>
            <person name="Laidlaw J."/>
            <person name="Lara F."/>
            <person name="Le T.-K."/>
            <person name="Lee S.L."/>
            <person name="Legall F.H."/>
            <person name="Lemon S.J."/>
            <person name="Lewis L.R."/>
            <person name="Li B."/>
            <person name="Liu Y."/>
            <person name="Liu Y.-S."/>
            <person name="Lopez J."/>
            <person name="Lozado R.J."/>
            <person name="Lu J."/>
            <person name="Madu R.C."/>
            <person name="Maheshwari M."/>
            <person name="Maheshwari R."/>
            <person name="Malloy K."/>
            <person name="Martinez E."/>
            <person name="Mathew T."/>
            <person name="Mercado I.C."/>
            <person name="Mercado C."/>
            <person name="Meyer B."/>
            <person name="Montgomery K."/>
            <person name="Morgan M.B."/>
            <person name="Munidasa M."/>
            <person name="Nazareth L.V."/>
            <person name="Nelson J."/>
            <person name="Ng B.M."/>
            <person name="Nguyen N.B."/>
            <person name="Nguyen P.Q."/>
            <person name="Nguyen T."/>
            <person name="Obregon M."/>
            <person name="Okwuonu G.O."/>
            <person name="Onwere C.G."/>
            <person name="Orozco G."/>
            <person name="Parra A."/>
            <person name="Patel S."/>
            <person name="Patil S."/>
            <person name="Perez A."/>
            <person name="Perez Y."/>
            <person name="Pham C."/>
            <person name="Primus E.L."/>
            <person name="Pu L.-L."/>
            <person name="Puazo M."/>
            <person name="Qin X."/>
            <person name="Quiroz J.B."/>
            <person name="Reese J."/>
            <person name="Richards S."/>
            <person name="Rives C.M."/>
            <person name="Robberts R."/>
            <person name="Ruiz S.J."/>
            <person name="Ruiz M.J."/>
            <person name="Santibanez J."/>
            <person name="Schneider B.W."/>
            <person name="Sisson I."/>
            <person name="Smith M."/>
            <person name="Sodergren E."/>
            <person name="Song X.-Z."/>
            <person name="Song B.B."/>
            <person name="Summersgill H."/>
            <person name="Thelus R."/>
            <person name="Thornton R.D."/>
            <person name="Trejos Z.Y."/>
            <person name="Usmani K."/>
            <person name="Vattathil S."/>
            <person name="Villasana D."/>
            <person name="Walker D.L."/>
            <person name="Wang S."/>
            <person name="Wang K."/>
            <person name="White C.S."/>
            <person name="Williams A.C."/>
            <person name="Williamson J."/>
            <person name="Wilson K."/>
            <person name="Woghiren I.O."/>
            <person name="Woodworth J.R."/>
            <person name="Worley K.C."/>
            <person name="Wright R.A."/>
            <person name="Wu W."/>
            <person name="Young L."/>
            <person name="Zhang L."/>
            <person name="Zhang J."/>
            <person name="Zhu Y."/>
            <person name="Muzny D.M."/>
            <person name="Weinstock G."/>
            <person name="Gibbs R.A."/>
        </authorList>
    </citation>
    <scope>NUCLEOTIDE SEQUENCE [LARGE SCALE GENOMIC DNA]</scope>
    <source>
        <strain evidence="8">LSR1</strain>
    </source>
</reference>
<reference evidence="7" key="2">
    <citation type="submission" date="2022-06" db="UniProtKB">
        <authorList>
            <consortium name="EnsemblMetazoa"/>
        </authorList>
    </citation>
    <scope>IDENTIFICATION</scope>
</reference>
<dbReference type="GeneID" id="100570119"/>
<keyword evidence="8" id="KW-1185">Reference proteome</keyword>